<sequence>MVSLHSNRTLTKTVGQIDLELLILLPPPLTFITTPNVIHGGHSLCSICTQEEPGSRLIR</sequence>
<accession>A0A0V1LZ99</accession>
<dbReference type="Proteomes" id="UP000054843">
    <property type="component" value="Unassembled WGS sequence"/>
</dbReference>
<reference evidence="1 2" key="1">
    <citation type="submission" date="2015-01" db="EMBL/GenBank/DDBJ databases">
        <title>Evolution of Trichinella species and genotypes.</title>
        <authorList>
            <person name="Korhonen P.K."/>
            <person name="Edoardo P."/>
            <person name="Giuseppe L.R."/>
            <person name="Gasser R.B."/>
        </authorList>
    </citation>
    <scope>NUCLEOTIDE SEQUENCE [LARGE SCALE GENOMIC DNA]</scope>
    <source>
        <strain evidence="1">ISS1980</strain>
    </source>
</reference>
<comment type="caution">
    <text evidence="1">The sequence shown here is derived from an EMBL/GenBank/DDBJ whole genome shotgun (WGS) entry which is preliminary data.</text>
</comment>
<evidence type="ECO:0000313" key="1">
    <source>
        <dbReference type="EMBL" id="KRZ64831.1"/>
    </source>
</evidence>
<dbReference type="EMBL" id="JYDO01000746">
    <property type="protein sequence ID" value="KRZ64831.1"/>
    <property type="molecule type" value="Genomic_DNA"/>
</dbReference>
<keyword evidence="2" id="KW-1185">Reference proteome</keyword>
<dbReference type="AlphaFoldDB" id="A0A0V1LZ99"/>
<gene>
    <name evidence="1" type="ORF">T10_10965</name>
</gene>
<protein>
    <submittedName>
        <fullName evidence="1">Uncharacterized protein</fullName>
    </submittedName>
</protein>
<evidence type="ECO:0000313" key="2">
    <source>
        <dbReference type="Proteomes" id="UP000054843"/>
    </source>
</evidence>
<proteinExistence type="predicted"/>
<name>A0A0V1LZ99_9BILA</name>
<organism evidence="1 2">
    <name type="scientific">Trichinella papuae</name>
    <dbReference type="NCBI Taxonomy" id="268474"/>
    <lineage>
        <taxon>Eukaryota</taxon>
        <taxon>Metazoa</taxon>
        <taxon>Ecdysozoa</taxon>
        <taxon>Nematoda</taxon>
        <taxon>Enoplea</taxon>
        <taxon>Dorylaimia</taxon>
        <taxon>Trichinellida</taxon>
        <taxon>Trichinellidae</taxon>
        <taxon>Trichinella</taxon>
    </lineage>
</organism>